<dbReference type="PROSITE" id="PS50940">
    <property type="entry name" value="CHIT_BIND_II"/>
    <property type="match status" value="2"/>
</dbReference>
<dbReference type="GO" id="GO:0005576">
    <property type="term" value="C:extracellular region"/>
    <property type="evidence" value="ECO:0007669"/>
    <property type="project" value="InterPro"/>
</dbReference>
<dbReference type="EMBL" id="UFQT01000449">
    <property type="protein sequence ID" value="SSX24447.1"/>
    <property type="molecule type" value="Genomic_DNA"/>
</dbReference>
<feature type="signal peptide" evidence="1">
    <location>
        <begin position="1"/>
        <end position="18"/>
    </location>
</feature>
<dbReference type="VEuPathDB" id="VectorBase:CSON010835"/>
<dbReference type="SMART" id="SM00494">
    <property type="entry name" value="ChtBD2"/>
    <property type="match status" value="2"/>
</dbReference>
<sequence length="270" mass="30440">MKFSSFYLILIFAVLTNAQELSDEEIEQILSADPVCDQNKTIQCGRSCGEYYVCKRGIKFPLSISRCPLDRPFCTIGSYVDSCHVQRDLSRPTCIPLPFLFQCTDAGYFPDPTDCSSYYICEPFMDRFNPTRKTCPDGLIYDPRSRRCFVMSTTYPCRTITCENGTSSFQAYPGNPQYFYNCVERSVTVPSGKIPVLYRCPGIATGNTAVAFNPNLNKCVYNCGGSSSGRVWVPDAAREFYQCNYGQQALLERCPRDFTFNAQNSQCVIS</sequence>
<reference evidence="3" key="1">
    <citation type="submission" date="2018-07" db="EMBL/GenBank/DDBJ databases">
        <authorList>
            <person name="Quirk P.G."/>
            <person name="Krulwich T.A."/>
        </authorList>
    </citation>
    <scope>NUCLEOTIDE SEQUENCE</scope>
</reference>
<dbReference type="InterPro" id="IPR002557">
    <property type="entry name" value="Chitin-bd_dom"/>
</dbReference>
<evidence type="ECO:0000259" key="2">
    <source>
        <dbReference type="PROSITE" id="PS50940"/>
    </source>
</evidence>
<dbReference type="Pfam" id="PF01607">
    <property type="entry name" value="CBM_14"/>
    <property type="match status" value="2"/>
</dbReference>
<dbReference type="Gene3D" id="2.170.140.10">
    <property type="entry name" value="Chitin binding domain"/>
    <property type="match status" value="1"/>
</dbReference>
<proteinExistence type="predicted"/>
<dbReference type="SUPFAM" id="SSF57625">
    <property type="entry name" value="Invertebrate chitin-binding proteins"/>
    <property type="match status" value="2"/>
</dbReference>
<gene>
    <name evidence="3" type="primary">CSON010835</name>
</gene>
<dbReference type="GO" id="GO:0008061">
    <property type="term" value="F:chitin binding"/>
    <property type="evidence" value="ECO:0007669"/>
    <property type="project" value="InterPro"/>
</dbReference>
<feature type="domain" description="Chitin-binding type-2" evidence="2">
    <location>
        <begin position="100"/>
        <end position="159"/>
    </location>
</feature>
<dbReference type="AlphaFoldDB" id="A0A336M7V1"/>
<accession>A0A336M7V1</accession>
<name>A0A336M7V1_CULSO</name>
<evidence type="ECO:0000313" key="3">
    <source>
        <dbReference type="EMBL" id="SSX24447.1"/>
    </source>
</evidence>
<protein>
    <submittedName>
        <fullName evidence="3">CSON010835 protein</fullName>
    </submittedName>
</protein>
<organism evidence="3">
    <name type="scientific">Culicoides sonorensis</name>
    <name type="common">Biting midge</name>
    <dbReference type="NCBI Taxonomy" id="179676"/>
    <lineage>
        <taxon>Eukaryota</taxon>
        <taxon>Metazoa</taxon>
        <taxon>Ecdysozoa</taxon>
        <taxon>Arthropoda</taxon>
        <taxon>Hexapoda</taxon>
        <taxon>Insecta</taxon>
        <taxon>Pterygota</taxon>
        <taxon>Neoptera</taxon>
        <taxon>Endopterygota</taxon>
        <taxon>Diptera</taxon>
        <taxon>Nematocera</taxon>
        <taxon>Chironomoidea</taxon>
        <taxon>Ceratopogonidae</taxon>
        <taxon>Ceratopogoninae</taxon>
        <taxon>Culicoides</taxon>
        <taxon>Monoculicoides</taxon>
    </lineage>
</organism>
<feature type="chain" id="PRO_5016282920" evidence="1">
    <location>
        <begin position="19"/>
        <end position="270"/>
    </location>
</feature>
<evidence type="ECO:0000256" key="1">
    <source>
        <dbReference type="SAM" id="SignalP"/>
    </source>
</evidence>
<dbReference type="InterPro" id="IPR036508">
    <property type="entry name" value="Chitin-bd_dom_sf"/>
</dbReference>
<feature type="domain" description="Chitin-binding type-2" evidence="2">
    <location>
        <begin position="220"/>
        <end position="270"/>
    </location>
</feature>
<dbReference type="OMA" id="TICIGCQ"/>
<keyword evidence="1" id="KW-0732">Signal</keyword>